<comment type="caution">
    <text evidence="3">The sequence shown here is derived from an EMBL/GenBank/DDBJ whole genome shotgun (WGS) entry which is preliminary data.</text>
</comment>
<evidence type="ECO:0000256" key="1">
    <source>
        <dbReference type="PROSITE-ProRule" id="PRU00169"/>
    </source>
</evidence>
<evidence type="ECO:0000313" key="3">
    <source>
        <dbReference type="EMBL" id="ETW99626.1"/>
    </source>
</evidence>
<accession>W4LQD7</accession>
<dbReference type="SUPFAM" id="SSF52172">
    <property type="entry name" value="CheY-like"/>
    <property type="match status" value="1"/>
</dbReference>
<name>W4LQD7_9BACT</name>
<dbReference type="HOGENOM" id="CLU_1966538_0_0_7"/>
<reference evidence="3 4" key="1">
    <citation type="journal article" date="2014" name="Nature">
        <title>An environmental bacterial taxon with a large and distinct metabolic repertoire.</title>
        <authorList>
            <person name="Wilson M.C."/>
            <person name="Mori T."/>
            <person name="Ruckert C."/>
            <person name="Uria A.R."/>
            <person name="Helf M.J."/>
            <person name="Takada K."/>
            <person name="Gernert C."/>
            <person name="Steffens U.A."/>
            <person name="Heycke N."/>
            <person name="Schmitt S."/>
            <person name="Rinke C."/>
            <person name="Helfrich E.J."/>
            <person name="Brachmann A.O."/>
            <person name="Gurgui C."/>
            <person name="Wakimoto T."/>
            <person name="Kracht M."/>
            <person name="Crusemann M."/>
            <person name="Hentschel U."/>
            <person name="Abe I."/>
            <person name="Matsunaga S."/>
            <person name="Kalinowski J."/>
            <person name="Takeyama H."/>
            <person name="Piel J."/>
        </authorList>
    </citation>
    <scope>NUCLEOTIDE SEQUENCE [LARGE SCALE GENOMIC DNA]</scope>
    <source>
        <strain evidence="4">TSY2</strain>
    </source>
</reference>
<keyword evidence="1" id="KW-0597">Phosphoprotein</keyword>
<dbReference type="CDD" id="cd00156">
    <property type="entry name" value="REC"/>
    <property type="match status" value="1"/>
</dbReference>
<dbReference type="PROSITE" id="PS50110">
    <property type="entry name" value="RESPONSE_REGULATORY"/>
    <property type="match status" value="1"/>
</dbReference>
<dbReference type="InterPro" id="IPR011006">
    <property type="entry name" value="CheY-like_superfamily"/>
</dbReference>
<evidence type="ECO:0000313" key="4">
    <source>
        <dbReference type="Proteomes" id="UP000019140"/>
    </source>
</evidence>
<sequence length="127" mass="14443">MITMHTWQHPRILIVDPDMDFRAELYNFLLSAGYEYVEAAESLHQTLSKISQVAFDFVVLDAGATVQQGLERATRIADLNASAKVILMIRDEDYHAWHTACVQSGAFPVMLKTTFAHNLLYLLEEEL</sequence>
<dbReference type="InterPro" id="IPR001789">
    <property type="entry name" value="Sig_transdc_resp-reg_receiver"/>
</dbReference>
<evidence type="ECO:0000259" key="2">
    <source>
        <dbReference type="PROSITE" id="PS50110"/>
    </source>
</evidence>
<keyword evidence="4" id="KW-1185">Reference proteome</keyword>
<feature type="domain" description="Response regulatory" evidence="2">
    <location>
        <begin position="11"/>
        <end position="127"/>
    </location>
</feature>
<feature type="modified residue" description="4-aspartylphosphate" evidence="1">
    <location>
        <position position="61"/>
    </location>
</feature>
<dbReference type="GO" id="GO:0000160">
    <property type="term" value="P:phosphorelay signal transduction system"/>
    <property type="evidence" value="ECO:0007669"/>
    <property type="project" value="InterPro"/>
</dbReference>
<gene>
    <name evidence="3" type="ORF">ETSY2_40550</name>
</gene>
<organism evidence="3 4">
    <name type="scientific">Candidatus Entotheonella gemina</name>
    <dbReference type="NCBI Taxonomy" id="1429439"/>
    <lineage>
        <taxon>Bacteria</taxon>
        <taxon>Pseudomonadati</taxon>
        <taxon>Nitrospinota/Tectimicrobiota group</taxon>
        <taxon>Candidatus Tectimicrobiota</taxon>
        <taxon>Candidatus Entotheonellia</taxon>
        <taxon>Candidatus Entotheonellales</taxon>
        <taxon>Candidatus Entotheonellaceae</taxon>
        <taxon>Candidatus Entotheonella</taxon>
    </lineage>
</organism>
<protein>
    <recommendedName>
        <fullName evidence="2">Response regulatory domain-containing protein</fullName>
    </recommendedName>
</protein>
<dbReference type="Pfam" id="PF00072">
    <property type="entry name" value="Response_reg"/>
    <property type="match status" value="1"/>
</dbReference>
<dbReference type="AlphaFoldDB" id="W4LQD7"/>
<dbReference type="Gene3D" id="3.40.50.2300">
    <property type="match status" value="1"/>
</dbReference>
<proteinExistence type="predicted"/>
<dbReference type="EMBL" id="AZHX01001814">
    <property type="protein sequence ID" value="ETW99626.1"/>
    <property type="molecule type" value="Genomic_DNA"/>
</dbReference>
<dbReference type="Proteomes" id="UP000019140">
    <property type="component" value="Unassembled WGS sequence"/>
</dbReference>